<proteinExistence type="predicted"/>
<organism evidence="1">
    <name type="scientific">marine metagenome</name>
    <dbReference type="NCBI Taxonomy" id="408172"/>
    <lineage>
        <taxon>unclassified sequences</taxon>
        <taxon>metagenomes</taxon>
        <taxon>ecological metagenomes</taxon>
    </lineage>
</organism>
<accession>A0A381WU97</accession>
<protein>
    <submittedName>
        <fullName evidence="1">Uncharacterized protein</fullName>
    </submittedName>
</protein>
<gene>
    <name evidence="1" type="ORF">METZ01_LOCUS108351</name>
</gene>
<dbReference type="AlphaFoldDB" id="A0A381WU97"/>
<reference evidence="1" key="1">
    <citation type="submission" date="2018-05" db="EMBL/GenBank/DDBJ databases">
        <authorList>
            <person name="Lanie J.A."/>
            <person name="Ng W.-L."/>
            <person name="Kazmierczak K.M."/>
            <person name="Andrzejewski T.M."/>
            <person name="Davidsen T.M."/>
            <person name="Wayne K.J."/>
            <person name="Tettelin H."/>
            <person name="Glass J.I."/>
            <person name="Rusch D."/>
            <person name="Podicherti R."/>
            <person name="Tsui H.-C.T."/>
            <person name="Winkler M.E."/>
        </authorList>
    </citation>
    <scope>NUCLEOTIDE SEQUENCE</scope>
</reference>
<name>A0A381WU97_9ZZZZ</name>
<dbReference type="Pfam" id="PF22668">
    <property type="entry name" value="DUF7009"/>
    <property type="match status" value="1"/>
</dbReference>
<dbReference type="EMBL" id="UINC01012752">
    <property type="protein sequence ID" value="SVA55497.1"/>
    <property type="molecule type" value="Genomic_DNA"/>
</dbReference>
<sequence>MKLRIRDNSLRVRVSQTELTQITKHGYLENTLEFSPGNHLSYRVDVVPSGPAQAIYKNHCIQIALPSHKVDYWNQVDQVSIGFQLPLGEDKQLVVLVEKDFQCLNPREGDEDADSFPNPGAKQ</sequence>
<dbReference type="InterPro" id="IPR053825">
    <property type="entry name" value="DUF7009"/>
</dbReference>
<evidence type="ECO:0000313" key="1">
    <source>
        <dbReference type="EMBL" id="SVA55497.1"/>
    </source>
</evidence>